<evidence type="ECO:0000313" key="1">
    <source>
        <dbReference type="EMBL" id="ACV09458.1"/>
    </source>
</evidence>
<name>C7QZG0_JONDD</name>
<dbReference type="Proteomes" id="UP000000628">
    <property type="component" value="Chromosome"/>
</dbReference>
<accession>C7QZG0</accession>
<protein>
    <submittedName>
        <fullName evidence="1">Uncharacterized protein</fullName>
    </submittedName>
</protein>
<dbReference type="eggNOG" id="ENOG50328XB">
    <property type="taxonomic scope" value="Bacteria"/>
</dbReference>
<dbReference type="InterPro" id="IPR054206">
    <property type="entry name" value="DUF6912"/>
</dbReference>
<dbReference type="STRING" id="471856.Jden_1815"/>
<dbReference type="RefSeq" id="WP_015772086.1">
    <property type="nucleotide sequence ID" value="NC_013174.1"/>
</dbReference>
<gene>
    <name evidence="1" type="ordered locus">Jden_1815</name>
</gene>
<dbReference type="AlphaFoldDB" id="C7QZG0"/>
<dbReference type="Pfam" id="PF21853">
    <property type="entry name" value="DUF6912"/>
    <property type="match status" value="1"/>
</dbReference>
<dbReference type="OrthoDB" id="3253180at2"/>
<sequence length="161" mass="17474">MRMYVPATLTDLRGVTDTITLGPRRVHAATDELTNELATEGVTDIEEIEYVAHLAAAHDSLMAIIENPDVPWRRLVISVDVPDHLVGPVSASDDDTPASARELIGEALAVPIVCVHVDEIDAAAEIEKVFGGDHAAIDDLVDRELLWYDVSEIPEITADLD</sequence>
<evidence type="ECO:0000313" key="2">
    <source>
        <dbReference type="Proteomes" id="UP000000628"/>
    </source>
</evidence>
<organism evidence="1 2">
    <name type="scientific">Jonesia denitrificans (strain ATCC 14870 / DSM 20603 / BCRC 15368 / CIP 55.134 / JCM 11481 / NBRC 15587 / NCTC 10816 / Prevot 55134)</name>
    <name type="common">Listeria denitrificans</name>
    <dbReference type="NCBI Taxonomy" id="471856"/>
    <lineage>
        <taxon>Bacteria</taxon>
        <taxon>Bacillati</taxon>
        <taxon>Actinomycetota</taxon>
        <taxon>Actinomycetes</taxon>
        <taxon>Micrococcales</taxon>
        <taxon>Jonesiaceae</taxon>
        <taxon>Jonesia</taxon>
    </lineage>
</organism>
<proteinExistence type="predicted"/>
<dbReference type="EMBL" id="CP001706">
    <property type="protein sequence ID" value="ACV09458.1"/>
    <property type="molecule type" value="Genomic_DNA"/>
</dbReference>
<dbReference type="KEGG" id="jde:Jden_1815"/>
<keyword evidence="2" id="KW-1185">Reference proteome</keyword>
<reference evidence="1 2" key="1">
    <citation type="journal article" date="2009" name="Stand. Genomic Sci.">
        <title>Complete genome sequence of Jonesia denitrificans type strain (Prevot 55134).</title>
        <authorList>
            <person name="Pukall R."/>
            <person name="Gehrich-Schroter G."/>
            <person name="Lapidus A."/>
            <person name="Nolan M."/>
            <person name="Glavina Del Rio T."/>
            <person name="Lucas S."/>
            <person name="Chen F."/>
            <person name="Tice H."/>
            <person name="Pitluck S."/>
            <person name="Cheng J.F."/>
            <person name="Copeland A."/>
            <person name="Saunders E."/>
            <person name="Brettin T."/>
            <person name="Detter J.C."/>
            <person name="Bruce D."/>
            <person name="Goodwin L."/>
            <person name="Pati A."/>
            <person name="Ivanova N."/>
            <person name="Mavromatis K."/>
            <person name="Ovchinnikova G."/>
            <person name="Chen A."/>
            <person name="Palaniappan K."/>
            <person name="Land M."/>
            <person name="Hauser L."/>
            <person name="Chang Y.J."/>
            <person name="Jeffries C.D."/>
            <person name="Chain P."/>
            <person name="Goker M."/>
            <person name="Bristow J."/>
            <person name="Eisen J.A."/>
            <person name="Markowitz V."/>
            <person name="Hugenholtz P."/>
            <person name="Kyrpides N.C."/>
            <person name="Klenk H.P."/>
            <person name="Han C."/>
        </authorList>
    </citation>
    <scope>NUCLEOTIDE SEQUENCE [LARGE SCALE GENOMIC DNA]</scope>
    <source>
        <strain evidence="2">ATCC 14870 / DSM 20603 / BCRC 15368 / CIP 55.134 / JCM 11481 / NBRC 15587 / NCTC 10816 / Prevot 55134</strain>
    </source>
</reference>
<dbReference type="HOGENOM" id="CLU_108513_1_0_11"/>